<reference evidence="5 6" key="1">
    <citation type="submission" date="2018-05" db="EMBL/GenBank/DDBJ databases">
        <title>Draft genome sequence of Scytalidium lignicola DSM 105466, a ubiquitous saprotrophic fungus.</title>
        <authorList>
            <person name="Buettner E."/>
            <person name="Gebauer A.M."/>
            <person name="Hofrichter M."/>
            <person name="Liers C."/>
            <person name="Kellner H."/>
        </authorList>
    </citation>
    <scope>NUCLEOTIDE SEQUENCE [LARGE SCALE GENOMIC DNA]</scope>
    <source>
        <strain evidence="5 6">DSM 105466</strain>
    </source>
</reference>
<comment type="similarity">
    <text evidence="1">Belongs to the peptidase S12 family.</text>
</comment>
<evidence type="ECO:0000256" key="2">
    <source>
        <dbReference type="SAM" id="SignalP"/>
    </source>
</evidence>
<comment type="caution">
    <text evidence="5">The sequence shown here is derived from an EMBL/GenBank/DDBJ whole genome shotgun (WGS) entry which is preliminary data.</text>
</comment>
<evidence type="ECO:0000259" key="3">
    <source>
        <dbReference type="Pfam" id="PF00144"/>
    </source>
</evidence>
<feature type="chain" id="PRO_5017794095" description="Beta-lactamase-related domain-containing protein" evidence="2">
    <location>
        <begin position="22"/>
        <end position="529"/>
    </location>
</feature>
<dbReference type="PANTHER" id="PTHR46825:SF9">
    <property type="entry name" value="BETA-LACTAMASE-RELATED DOMAIN-CONTAINING PROTEIN"/>
    <property type="match status" value="1"/>
</dbReference>
<evidence type="ECO:0000313" key="6">
    <source>
        <dbReference type="Proteomes" id="UP000258309"/>
    </source>
</evidence>
<dbReference type="PANTHER" id="PTHR46825">
    <property type="entry name" value="D-ALANYL-D-ALANINE-CARBOXYPEPTIDASE/ENDOPEPTIDASE AMPH"/>
    <property type="match status" value="1"/>
</dbReference>
<feature type="domain" description="Peptidase S12 Pab87-related C-terminal" evidence="4">
    <location>
        <begin position="424"/>
        <end position="527"/>
    </location>
</feature>
<dbReference type="AlphaFoldDB" id="A0A3E2HPT6"/>
<protein>
    <recommendedName>
        <fullName evidence="7">Beta-lactamase-related domain-containing protein</fullName>
    </recommendedName>
</protein>
<dbReference type="InterPro" id="IPR050491">
    <property type="entry name" value="AmpC-like"/>
</dbReference>
<dbReference type="InterPro" id="IPR021860">
    <property type="entry name" value="Peptidase_S12_Pab87-rel_C"/>
</dbReference>
<keyword evidence="2" id="KW-0732">Signal</keyword>
<name>A0A3E2HPT6_SCYLI</name>
<feature type="non-terminal residue" evidence="5">
    <location>
        <position position="1"/>
    </location>
</feature>
<dbReference type="STRING" id="5539.A0A3E2HPT6"/>
<evidence type="ECO:0000313" key="5">
    <source>
        <dbReference type="EMBL" id="RFU35375.1"/>
    </source>
</evidence>
<dbReference type="OMA" id="YRDPWYG"/>
<dbReference type="Proteomes" id="UP000258309">
    <property type="component" value="Unassembled WGS sequence"/>
</dbReference>
<dbReference type="InterPro" id="IPR001466">
    <property type="entry name" value="Beta-lactam-related"/>
</dbReference>
<dbReference type="EMBL" id="NCSJ02000009">
    <property type="protein sequence ID" value="RFU35375.1"/>
    <property type="molecule type" value="Genomic_DNA"/>
</dbReference>
<dbReference type="InterPro" id="IPR012338">
    <property type="entry name" value="Beta-lactam/transpept-like"/>
</dbReference>
<dbReference type="Gene3D" id="3.40.710.10">
    <property type="entry name" value="DD-peptidase/beta-lactamase superfamily"/>
    <property type="match status" value="1"/>
</dbReference>
<organism evidence="5 6">
    <name type="scientific">Scytalidium lignicola</name>
    <name type="common">Hyphomycete</name>
    <dbReference type="NCBI Taxonomy" id="5539"/>
    <lineage>
        <taxon>Eukaryota</taxon>
        <taxon>Fungi</taxon>
        <taxon>Dikarya</taxon>
        <taxon>Ascomycota</taxon>
        <taxon>Pezizomycotina</taxon>
        <taxon>Leotiomycetes</taxon>
        <taxon>Leotiomycetes incertae sedis</taxon>
        <taxon>Scytalidium</taxon>
    </lineage>
</organism>
<dbReference type="Pfam" id="PF00144">
    <property type="entry name" value="Beta-lactamase"/>
    <property type="match status" value="1"/>
</dbReference>
<sequence length="529" mass="59163">MLSTLLLPFYLSLLISRFCHALEQAVLQTSISGPFDDTFAKLVNETLELWHVPGISIGVIDGDNIWTEGYGIAEFPSTPVTSSTLFYAGSTTKAFTAACMSFLVDDNENYPSVQWDTPISHLIRDDFVLEDEWATAHVTIEDALSHRTGMPRHDASYGGYYSGHRAGAKDITRALRYLPLTAEPRTKNQYCNMMFVAISHLIETLVGRFLGDELKDRIWKPLGMNSTYFTLPDAKDAPEFLAQGYVFREGEYEPVRLMELDDISGAGSVISNVIDYTKWINAWLNTSPPISKEGYEALKTPRSFVLSPSGKSPWTGPKAYALGWDTGVYQGYEYFQHSGGMDSYGSEVIFFPSLNYGLVALGNTAGTSNAAEERLLFHLIDEKIGIPKEKRFDWNQKNQESFEEQEEIYQNAPSLLYPHSPNPPLPLSLPLSDYAGTYYHLAYRNITLYLIDGVLHADREGVTWQATIDLKHISGDYFIAYMDLIHGAGGIFRQAVSAEFKVGKTGKPTSLGIAFEPEMRGAPIWFDKI</sequence>
<dbReference type="Gene3D" id="2.40.128.600">
    <property type="match status" value="1"/>
</dbReference>
<dbReference type="SUPFAM" id="SSF56601">
    <property type="entry name" value="beta-lactamase/transpeptidase-like"/>
    <property type="match status" value="1"/>
</dbReference>
<feature type="non-terminal residue" evidence="5">
    <location>
        <position position="529"/>
    </location>
</feature>
<gene>
    <name evidence="5" type="ORF">B7463_g975</name>
</gene>
<dbReference type="OrthoDB" id="5946976at2759"/>
<keyword evidence="6" id="KW-1185">Reference proteome</keyword>
<feature type="domain" description="Beta-lactamase-related" evidence="3">
    <location>
        <begin position="46"/>
        <end position="372"/>
    </location>
</feature>
<dbReference type="Pfam" id="PF11954">
    <property type="entry name" value="DUF3471"/>
    <property type="match status" value="1"/>
</dbReference>
<feature type="signal peptide" evidence="2">
    <location>
        <begin position="1"/>
        <end position="21"/>
    </location>
</feature>
<proteinExistence type="inferred from homology"/>
<evidence type="ECO:0000259" key="4">
    <source>
        <dbReference type="Pfam" id="PF11954"/>
    </source>
</evidence>
<evidence type="ECO:0008006" key="7">
    <source>
        <dbReference type="Google" id="ProtNLM"/>
    </source>
</evidence>
<evidence type="ECO:0000256" key="1">
    <source>
        <dbReference type="ARBA" id="ARBA00038215"/>
    </source>
</evidence>
<accession>A0A3E2HPT6</accession>